<gene>
    <name evidence="2" type="ORF">EWV57_06300</name>
</gene>
<dbReference type="InterPro" id="IPR004919">
    <property type="entry name" value="GmrSD_N"/>
</dbReference>
<evidence type="ECO:0000313" key="3">
    <source>
        <dbReference type="Proteomes" id="UP000316958"/>
    </source>
</evidence>
<sequence length="373" mass="44082">MVNYLTQEEKLLAAEEEKYLEEEDDVDFPPVDIIAYNEQRSCSDLVRMYQKKQLVIDPDFQRDVVWTEPQQTRFIDSLMKQLPIPSMCISLDYKTDKRYIIDGLQRISTIVKFLTTEDWKLSKLPDVDSSISGKTVEEIKTQHEELYERVENMTIPITVIRYDSSKKTHNNYIFNIFHRLNTGGVKLNNQEIRNCIYNGEFNSFLKECAQYENWLLLMDRKQQKASRFEDEELVLRFFAFYDDYKNYKGKLTGFLNDYMDKHRFAHEYFIQYKDQLFKQTVDLIYDRIFKEEPLKTSKVIAEGILLGVAKNLDTLVKLSNDKLQDKLQDNYSRLIKSEPFLTKNLAGGIYQKDKALERINTSIKIFSSTGNGY</sequence>
<dbReference type="AlphaFoldDB" id="A0A552FZC7"/>
<organism evidence="2 3">
    <name type="scientific">Microcystis aeruginosa Ma_QC_Ch_20071001_S25D</name>
    <dbReference type="NCBI Taxonomy" id="2486250"/>
    <lineage>
        <taxon>Bacteria</taxon>
        <taxon>Bacillati</taxon>
        <taxon>Cyanobacteriota</taxon>
        <taxon>Cyanophyceae</taxon>
        <taxon>Oscillatoriophycideae</taxon>
        <taxon>Chroococcales</taxon>
        <taxon>Microcystaceae</taxon>
        <taxon>Microcystis</taxon>
    </lineage>
</organism>
<dbReference type="PANTHER" id="PTHR39639">
    <property type="entry name" value="CHROMOSOME 16, WHOLE GENOME SHOTGUN SEQUENCE"/>
    <property type="match status" value="1"/>
</dbReference>
<feature type="domain" description="GmrSD restriction endonucleases N-terminal" evidence="1">
    <location>
        <begin position="45"/>
        <end position="197"/>
    </location>
</feature>
<dbReference type="Proteomes" id="UP000316958">
    <property type="component" value="Unassembled WGS sequence"/>
</dbReference>
<protein>
    <submittedName>
        <fullName evidence="2">DUF262 domain-containing protein</fullName>
    </submittedName>
</protein>
<reference evidence="2 3" key="1">
    <citation type="submission" date="2019-01" db="EMBL/GenBank/DDBJ databases">
        <title>Coherence of Microcystis species and biogeography revealed through population genomics.</title>
        <authorList>
            <person name="Perez-Carrascal O.M."/>
            <person name="Terrat Y."/>
            <person name="Giani A."/>
            <person name="Fortin N."/>
            <person name="Tromas N."/>
            <person name="Shapiro B.J."/>
        </authorList>
    </citation>
    <scope>NUCLEOTIDE SEQUENCE [LARGE SCALE GENOMIC DNA]</scope>
    <source>
        <strain evidence="2">Ma_QC_Ch_20071001_S25D</strain>
    </source>
</reference>
<comment type="caution">
    <text evidence="2">The sequence shown here is derived from an EMBL/GenBank/DDBJ whole genome shotgun (WGS) entry which is preliminary data.</text>
</comment>
<dbReference type="EMBL" id="SFBE01000109">
    <property type="protein sequence ID" value="TRU52046.1"/>
    <property type="molecule type" value="Genomic_DNA"/>
</dbReference>
<dbReference type="PANTHER" id="PTHR39639:SF1">
    <property type="entry name" value="DUF262 DOMAIN-CONTAINING PROTEIN"/>
    <property type="match status" value="1"/>
</dbReference>
<proteinExistence type="predicted"/>
<accession>A0A552FZC7</accession>
<name>A0A552FZC7_MICAE</name>
<evidence type="ECO:0000313" key="2">
    <source>
        <dbReference type="EMBL" id="TRU52046.1"/>
    </source>
</evidence>
<dbReference type="Pfam" id="PF03235">
    <property type="entry name" value="GmrSD_N"/>
    <property type="match status" value="1"/>
</dbReference>
<evidence type="ECO:0000259" key="1">
    <source>
        <dbReference type="Pfam" id="PF03235"/>
    </source>
</evidence>